<comment type="similarity">
    <text evidence="1">Belongs to the site-specific recombinase resolvase family.</text>
</comment>
<protein>
    <submittedName>
        <fullName evidence="3">Resolvase/integrase</fullName>
    </submittedName>
</protein>
<dbReference type="InterPro" id="IPR050639">
    <property type="entry name" value="SSR_resolvase"/>
</dbReference>
<dbReference type="GO" id="GO:0003677">
    <property type="term" value="F:DNA binding"/>
    <property type="evidence" value="ECO:0007669"/>
    <property type="project" value="InterPro"/>
</dbReference>
<dbReference type="PANTHER" id="PTHR30461:SF26">
    <property type="entry name" value="RESOLVASE HOMOLOG YNEB"/>
    <property type="match status" value="1"/>
</dbReference>
<evidence type="ECO:0000313" key="3">
    <source>
        <dbReference type="EMBL" id="CYW20469.1"/>
    </source>
</evidence>
<dbReference type="PROSITE" id="PS51736">
    <property type="entry name" value="RECOMBINASES_3"/>
    <property type="match status" value="1"/>
</dbReference>
<evidence type="ECO:0000313" key="4">
    <source>
        <dbReference type="Proteomes" id="UP000071765"/>
    </source>
</evidence>
<organism evidence="3 4">
    <name type="scientific">Streptococcus suis</name>
    <dbReference type="NCBI Taxonomy" id="1307"/>
    <lineage>
        <taxon>Bacteria</taxon>
        <taxon>Bacillati</taxon>
        <taxon>Bacillota</taxon>
        <taxon>Bacilli</taxon>
        <taxon>Lactobacillales</taxon>
        <taxon>Streptococcaceae</taxon>
        <taxon>Streptococcus</taxon>
    </lineage>
</organism>
<dbReference type="SUPFAM" id="SSF53041">
    <property type="entry name" value="Resolvase-like"/>
    <property type="match status" value="1"/>
</dbReference>
<reference evidence="3 4" key="1">
    <citation type="submission" date="2016-02" db="EMBL/GenBank/DDBJ databases">
        <authorList>
            <consortium name="Pathogen Informatics"/>
        </authorList>
    </citation>
    <scope>NUCLEOTIDE SEQUENCE [LARGE SCALE GENOMIC DNA]</scope>
    <source>
        <strain evidence="3 4">LSS90</strain>
    </source>
</reference>
<name>A0A116NTK3_STRSU</name>
<sequence length="199" mass="23158">MKYGYARISSYSQKLDRQIKALTDVGCDMVITDKESGKNFDRKGYKRLMRRLNKGDELYIKSIDRLGRNYEEIIEQWRMITVIKEVDIIVLDFPLLNTKEQVNGLTGRFLSELILQILSYVAQIERENIKQRQKEGVQIAREKGVQFGRQSFEISEEAKAIIERYIAGEISSLRKCSQMIGVSHVTVAKWVKQLTQDEM</sequence>
<dbReference type="AlphaFoldDB" id="A0A116NTK3"/>
<dbReference type="PANTHER" id="PTHR30461">
    <property type="entry name" value="DNA-INVERTASE FROM LAMBDOID PROPHAGE"/>
    <property type="match status" value="1"/>
</dbReference>
<dbReference type="GO" id="GO:0000150">
    <property type="term" value="F:DNA strand exchange activity"/>
    <property type="evidence" value="ECO:0007669"/>
    <property type="project" value="InterPro"/>
</dbReference>
<dbReference type="InterPro" id="IPR006119">
    <property type="entry name" value="Resolv_N"/>
</dbReference>
<evidence type="ECO:0000259" key="2">
    <source>
        <dbReference type="PROSITE" id="PS51736"/>
    </source>
</evidence>
<dbReference type="InterPro" id="IPR036162">
    <property type="entry name" value="Resolvase-like_N_sf"/>
</dbReference>
<dbReference type="EMBL" id="FIIN01000014">
    <property type="protein sequence ID" value="CYW20469.1"/>
    <property type="molecule type" value="Genomic_DNA"/>
</dbReference>
<dbReference type="RefSeq" id="WP_044673981.1">
    <property type="nucleotide sequence ID" value="NZ_CEDG01000024.1"/>
</dbReference>
<dbReference type="CDD" id="cd03768">
    <property type="entry name" value="SR_ResInv"/>
    <property type="match status" value="1"/>
</dbReference>
<feature type="domain" description="Resolvase/invertase-type recombinase catalytic" evidence="2">
    <location>
        <begin position="1"/>
        <end position="144"/>
    </location>
</feature>
<proteinExistence type="inferred from homology"/>
<accession>A0A116NTK3</accession>
<dbReference type="SMART" id="SM00857">
    <property type="entry name" value="Resolvase"/>
    <property type="match status" value="1"/>
</dbReference>
<gene>
    <name evidence="3" type="primary">bin3</name>
    <name evidence="3" type="ORF">ERS132452_01904</name>
</gene>
<evidence type="ECO:0000256" key="1">
    <source>
        <dbReference type="ARBA" id="ARBA00009913"/>
    </source>
</evidence>
<dbReference type="Gene3D" id="3.40.50.1390">
    <property type="entry name" value="Resolvase, N-terminal catalytic domain"/>
    <property type="match status" value="1"/>
</dbReference>
<dbReference type="Proteomes" id="UP000071765">
    <property type="component" value="Unassembled WGS sequence"/>
</dbReference>
<dbReference type="Pfam" id="PF00239">
    <property type="entry name" value="Resolvase"/>
    <property type="match status" value="1"/>
</dbReference>